<gene>
    <name evidence="6" type="ORF">KIM372_00700</name>
</gene>
<sequence length="246" mass="26543">MNVNREAGEGVVPVPIYTVEAQGLSMQVSPRRGDSLTILQGVDFQAEQGRMTGIVGPSGSGKSTLLYCLAGLEKASAGRVSLLGQEITGMGLSQLTRFRRKHLGFVFQSYNLISSMTVEENLALPFTLRGQRLPRERASQMLDYFGLLPQRKQSVTQLSGGEQQRVALARVLLSDADIVFADEPTGALDQEAGAKVIEILRSLVAGGNKTVVLVTHSSQVADQCDRVVEVVDGRIAQHRPQGKVLV</sequence>
<proteinExistence type="inferred from homology"/>
<reference evidence="6 7" key="1">
    <citation type="journal article" date="2023" name="Microbiol. Spectr.">
        <title>Symbiosis of Carpenter Bees with Uncharacterized Lactic Acid Bacteria Showing NAD Auxotrophy.</title>
        <authorList>
            <person name="Kawasaki S."/>
            <person name="Ozawa K."/>
            <person name="Mori T."/>
            <person name="Yamamoto A."/>
            <person name="Ito M."/>
            <person name="Ohkuma M."/>
            <person name="Sakamoto M."/>
            <person name="Matsutani M."/>
        </authorList>
    </citation>
    <scope>NUCLEOTIDE SEQUENCE [LARGE SCALE GENOMIC DNA]</scope>
    <source>
        <strain evidence="6 7">Kim37-2</strain>
    </source>
</reference>
<evidence type="ECO:0000313" key="6">
    <source>
        <dbReference type="EMBL" id="BDR52163.1"/>
    </source>
</evidence>
<keyword evidence="3" id="KW-0547">Nucleotide-binding</keyword>
<dbReference type="InterPro" id="IPR017911">
    <property type="entry name" value="MacB-like_ATP-bd"/>
</dbReference>
<name>A0ABN6S9T3_9BIFI</name>
<evidence type="ECO:0000256" key="2">
    <source>
        <dbReference type="ARBA" id="ARBA00022448"/>
    </source>
</evidence>
<dbReference type="InterPro" id="IPR003439">
    <property type="entry name" value="ABC_transporter-like_ATP-bd"/>
</dbReference>
<keyword evidence="4 6" id="KW-0067">ATP-binding</keyword>
<feature type="domain" description="ABC transporter" evidence="5">
    <location>
        <begin position="19"/>
        <end position="246"/>
    </location>
</feature>
<dbReference type="SUPFAM" id="SSF52540">
    <property type="entry name" value="P-loop containing nucleoside triphosphate hydrolases"/>
    <property type="match status" value="1"/>
</dbReference>
<accession>A0ABN6S9T3</accession>
<dbReference type="CDD" id="cd03255">
    <property type="entry name" value="ABC_MJ0796_LolCDE_FtsE"/>
    <property type="match status" value="1"/>
</dbReference>
<dbReference type="SMART" id="SM00382">
    <property type="entry name" value="AAA"/>
    <property type="match status" value="1"/>
</dbReference>
<dbReference type="PANTHER" id="PTHR42798:SF6">
    <property type="entry name" value="CELL DIVISION ATP-BINDING PROTEIN FTSE"/>
    <property type="match status" value="1"/>
</dbReference>
<keyword evidence="7" id="KW-1185">Reference proteome</keyword>
<evidence type="ECO:0000256" key="4">
    <source>
        <dbReference type="ARBA" id="ARBA00022840"/>
    </source>
</evidence>
<dbReference type="PROSITE" id="PS00211">
    <property type="entry name" value="ABC_TRANSPORTER_1"/>
    <property type="match status" value="1"/>
</dbReference>
<evidence type="ECO:0000256" key="1">
    <source>
        <dbReference type="ARBA" id="ARBA00005417"/>
    </source>
</evidence>
<dbReference type="InterPro" id="IPR017871">
    <property type="entry name" value="ABC_transporter-like_CS"/>
</dbReference>
<comment type="similarity">
    <text evidence="1">Belongs to the ABC transporter superfamily.</text>
</comment>
<dbReference type="PANTHER" id="PTHR42798">
    <property type="entry name" value="LIPOPROTEIN-RELEASING SYSTEM ATP-BINDING PROTEIN LOLD"/>
    <property type="match status" value="1"/>
</dbReference>
<dbReference type="GO" id="GO:0005524">
    <property type="term" value="F:ATP binding"/>
    <property type="evidence" value="ECO:0007669"/>
    <property type="project" value="UniProtKB-KW"/>
</dbReference>
<protein>
    <submittedName>
        <fullName evidence="6">ABC transporter ATP-binding protein</fullName>
    </submittedName>
</protein>
<dbReference type="Proteomes" id="UP001321766">
    <property type="component" value="Chromosome"/>
</dbReference>
<dbReference type="Pfam" id="PF00005">
    <property type="entry name" value="ABC_tran"/>
    <property type="match status" value="1"/>
</dbReference>
<dbReference type="InterPro" id="IPR003593">
    <property type="entry name" value="AAA+_ATPase"/>
</dbReference>
<dbReference type="PROSITE" id="PS50893">
    <property type="entry name" value="ABC_TRANSPORTER_2"/>
    <property type="match status" value="1"/>
</dbReference>
<dbReference type="Gene3D" id="3.40.50.300">
    <property type="entry name" value="P-loop containing nucleotide triphosphate hydrolases"/>
    <property type="match status" value="1"/>
</dbReference>
<evidence type="ECO:0000256" key="3">
    <source>
        <dbReference type="ARBA" id="ARBA00022741"/>
    </source>
</evidence>
<keyword evidence="2" id="KW-0813">Transport</keyword>
<evidence type="ECO:0000259" key="5">
    <source>
        <dbReference type="PROSITE" id="PS50893"/>
    </source>
</evidence>
<organism evidence="6 7">
    <name type="scientific">Bombiscardovia nodaiensis</name>
    <dbReference type="NCBI Taxonomy" id="2932181"/>
    <lineage>
        <taxon>Bacteria</taxon>
        <taxon>Bacillati</taxon>
        <taxon>Actinomycetota</taxon>
        <taxon>Actinomycetes</taxon>
        <taxon>Bifidobacteriales</taxon>
        <taxon>Bifidobacteriaceae</taxon>
        <taxon>Bombiscardovia</taxon>
    </lineage>
</organism>
<dbReference type="InterPro" id="IPR027417">
    <property type="entry name" value="P-loop_NTPase"/>
</dbReference>
<evidence type="ECO:0000313" key="7">
    <source>
        <dbReference type="Proteomes" id="UP001321766"/>
    </source>
</evidence>
<dbReference type="EMBL" id="AP026798">
    <property type="protein sequence ID" value="BDR52163.1"/>
    <property type="molecule type" value="Genomic_DNA"/>
</dbReference>